<evidence type="ECO:0000256" key="1">
    <source>
        <dbReference type="SAM" id="Phobius"/>
    </source>
</evidence>
<reference evidence="3" key="1">
    <citation type="journal article" date="2019" name="Int. J. Syst. Evol. Microbiol.">
        <title>The Global Catalogue of Microorganisms (GCM) 10K type strain sequencing project: providing services to taxonomists for standard genome sequencing and annotation.</title>
        <authorList>
            <consortium name="The Broad Institute Genomics Platform"/>
            <consortium name="The Broad Institute Genome Sequencing Center for Infectious Disease"/>
            <person name="Wu L."/>
            <person name="Ma J."/>
        </authorList>
    </citation>
    <scope>NUCLEOTIDE SEQUENCE [LARGE SCALE GENOMIC DNA]</scope>
    <source>
        <strain evidence="3">JCM 6833</strain>
    </source>
</reference>
<keyword evidence="1" id="KW-0472">Membrane</keyword>
<sequence>MANVAILAVRIRGSGTSAIVWTHGQTMRSARAADDDPHLWLVPPSPDSEAMTMTTQIQQQDSPRPWASRSPRRGLFRFTGHYVEMVIAMIIGEALFAGVWRAGSVLLGEPAFLARPDVDSLVMATNMSLGMAIWMRVRGHAWPGIAEMCAAMYVPFVALFPFLWTSTLSASDFMMWGHMLMLVAMLVVMLRRRTEYAGSHHDHAKPTATTAAVAAPTGTKSRVMAELKHRWPTGLALVMTVDLWVAPMVPPAWTLLVLPGAYLLIGAVRRTLTGSRELAIQLGGLLAYLGLVAAAMSVDPDLTPYLVAAGWLLHAVWDVVHHRAGKVVPRGYAEWCTVFDLAIGATIIIAAAG</sequence>
<organism evidence="2 3">
    <name type="scientific">Actinomadura fulvescens</name>
    <dbReference type="NCBI Taxonomy" id="46160"/>
    <lineage>
        <taxon>Bacteria</taxon>
        <taxon>Bacillati</taxon>
        <taxon>Actinomycetota</taxon>
        <taxon>Actinomycetes</taxon>
        <taxon>Streptosporangiales</taxon>
        <taxon>Thermomonosporaceae</taxon>
        <taxon>Actinomadura</taxon>
    </lineage>
</organism>
<keyword evidence="3" id="KW-1185">Reference proteome</keyword>
<feature type="transmembrane region" description="Helical" evidence="1">
    <location>
        <begin position="82"/>
        <end position="100"/>
    </location>
</feature>
<accession>A0ABP6C942</accession>
<feature type="transmembrane region" description="Helical" evidence="1">
    <location>
        <begin position="173"/>
        <end position="190"/>
    </location>
</feature>
<evidence type="ECO:0000313" key="2">
    <source>
        <dbReference type="EMBL" id="GAA2608706.1"/>
    </source>
</evidence>
<gene>
    <name evidence="2" type="ORF">GCM10010411_48670</name>
</gene>
<name>A0ABP6C942_9ACTN</name>
<evidence type="ECO:0000313" key="3">
    <source>
        <dbReference type="Proteomes" id="UP001501509"/>
    </source>
</evidence>
<protein>
    <submittedName>
        <fullName evidence="2">Uncharacterized protein</fullName>
    </submittedName>
</protein>
<dbReference type="Proteomes" id="UP001501509">
    <property type="component" value="Unassembled WGS sequence"/>
</dbReference>
<keyword evidence="1" id="KW-0812">Transmembrane</keyword>
<dbReference type="EMBL" id="BAAATD010000006">
    <property type="protein sequence ID" value="GAA2608706.1"/>
    <property type="molecule type" value="Genomic_DNA"/>
</dbReference>
<feature type="transmembrane region" description="Helical" evidence="1">
    <location>
        <begin position="278"/>
        <end position="296"/>
    </location>
</feature>
<keyword evidence="1" id="KW-1133">Transmembrane helix</keyword>
<feature type="transmembrane region" description="Helical" evidence="1">
    <location>
        <begin position="149"/>
        <end position="167"/>
    </location>
</feature>
<proteinExistence type="predicted"/>
<comment type="caution">
    <text evidence="2">The sequence shown here is derived from an EMBL/GenBank/DDBJ whole genome shotgun (WGS) entry which is preliminary data.</text>
</comment>
<feature type="transmembrane region" description="Helical" evidence="1">
    <location>
        <begin position="252"/>
        <end position="271"/>
    </location>
</feature>